<dbReference type="EMBL" id="MU155260">
    <property type="protein sequence ID" value="KAF9477460.1"/>
    <property type="molecule type" value="Genomic_DNA"/>
</dbReference>
<protein>
    <recommendedName>
        <fullName evidence="4">PARP catalytic domain-containing protein</fullName>
    </recommendedName>
</protein>
<dbReference type="AlphaFoldDB" id="A0A9P6CYG2"/>
<comment type="caution">
    <text evidence="2">The sequence shown here is derived from an EMBL/GenBank/DDBJ whole genome shotgun (WGS) entry which is preliminary data.</text>
</comment>
<keyword evidence="3" id="KW-1185">Reference proteome</keyword>
<dbReference type="PANTHER" id="PTHR31681">
    <property type="entry name" value="C2H2-LIKE ZINC FINGER PROTEIN"/>
    <property type="match status" value="1"/>
</dbReference>
<sequence>MALLADENIRRAMYEDLEDDAGFEDEDGDEDIVELPAGYFPGINICIICRERPPYSKGRNNYMTCGMTCARVLEQLKSRSNSLPARPLPQPQNRRQDQRPRLDHSLPANVAGVGRTQISDRDSSRGRYIQNTGNQFLAQVPRVARKPALPCVVCLIGFCRDDKRVTCSMACAEKLCKTGSENPNMCNYCHRRPKVTGHDQCGMTCGKLAKSACLMCKSRPKFKRYHLCGRVCKAIATKTTPLILEAPTGHTTFEFVKKKFETSWKSPATAIPTIKKVFKIIEGQNFLQPYDRYKNSVGNEVFRYHGTSRQCTLGTGGNTQLCASSTCRLCCILRTSFKTSLANPNGSFGPGVYSSSAPNLSYAFTAGGAGAIILTKVVLGKVQIFTAGNVVKACPPGFNSVVYDQNGPSNETIVYSDDAIRPVFLITF</sequence>
<evidence type="ECO:0000313" key="3">
    <source>
        <dbReference type="Proteomes" id="UP000807469"/>
    </source>
</evidence>
<accession>A0A9P6CYG2</accession>
<proteinExistence type="predicted"/>
<feature type="region of interest" description="Disordered" evidence="1">
    <location>
        <begin position="81"/>
        <end position="108"/>
    </location>
</feature>
<dbReference type="OrthoDB" id="9514740at2759"/>
<gene>
    <name evidence="2" type="ORF">BDN70DRAFT_881159</name>
</gene>
<dbReference type="PANTHER" id="PTHR31681:SF3">
    <property type="entry name" value="OS04G0690100 PROTEIN"/>
    <property type="match status" value="1"/>
</dbReference>
<dbReference type="Gene3D" id="3.90.228.10">
    <property type="match status" value="1"/>
</dbReference>
<name>A0A9P6CYG2_9AGAR</name>
<organism evidence="2 3">
    <name type="scientific">Pholiota conissans</name>
    <dbReference type="NCBI Taxonomy" id="109636"/>
    <lineage>
        <taxon>Eukaryota</taxon>
        <taxon>Fungi</taxon>
        <taxon>Dikarya</taxon>
        <taxon>Basidiomycota</taxon>
        <taxon>Agaricomycotina</taxon>
        <taxon>Agaricomycetes</taxon>
        <taxon>Agaricomycetidae</taxon>
        <taxon>Agaricales</taxon>
        <taxon>Agaricineae</taxon>
        <taxon>Strophariaceae</taxon>
        <taxon>Pholiota</taxon>
    </lineage>
</organism>
<evidence type="ECO:0008006" key="4">
    <source>
        <dbReference type="Google" id="ProtNLM"/>
    </source>
</evidence>
<feature type="compositionally biased region" description="Basic and acidic residues" evidence="1">
    <location>
        <begin position="94"/>
        <end position="104"/>
    </location>
</feature>
<dbReference type="SUPFAM" id="SSF56399">
    <property type="entry name" value="ADP-ribosylation"/>
    <property type="match status" value="1"/>
</dbReference>
<dbReference type="Proteomes" id="UP000807469">
    <property type="component" value="Unassembled WGS sequence"/>
</dbReference>
<evidence type="ECO:0000313" key="2">
    <source>
        <dbReference type="EMBL" id="KAF9477460.1"/>
    </source>
</evidence>
<evidence type="ECO:0000256" key="1">
    <source>
        <dbReference type="SAM" id="MobiDB-lite"/>
    </source>
</evidence>
<reference evidence="2" key="1">
    <citation type="submission" date="2020-11" db="EMBL/GenBank/DDBJ databases">
        <authorList>
            <consortium name="DOE Joint Genome Institute"/>
            <person name="Ahrendt S."/>
            <person name="Riley R."/>
            <person name="Andreopoulos W."/>
            <person name="Labutti K."/>
            <person name="Pangilinan J."/>
            <person name="Ruiz-Duenas F.J."/>
            <person name="Barrasa J.M."/>
            <person name="Sanchez-Garcia M."/>
            <person name="Camarero S."/>
            <person name="Miyauchi S."/>
            <person name="Serrano A."/>
            <person name="Linde D."/>
            <person name="Babiker R."/>
            <person name="Drula E."/>
            <person name="Ayuso-Fernandez I."/>
            <person name="Pacheco R."/>
            <person name="Padilla G."/>
            <person name="Ferreira P."/>
            <person name="Barriuso J."/>
            <person name="Kellner H."/>
            <person name="Castanera R."/>
            <person name="Alfaro M."/>
            <person name="Ramirez L."/>
            <person name="Pisabarro A.G."/>
            <person name="Kuo A."/>
            <person name="Tritt A."/>
            <person name="Lipzen A."/>
            <person name="He G."/>
            <person name="Yan M."/>
            <person name="Ng V."/>
            <person name="Cullen D."/>
            <person name="Martin F."/>
            <person name="Rosso M.-N."/>
            <person name="Henrissat B."/>
            <person name="Hibbett D."/>
            <person name="Martinez A.T."/>
            <person name="Grigoriev I.V."/>
        </authorList>
    </citation>
    <scope>NUCLEOTIDE SEQUENCE</scope>
    <source>
        <strain evidence="2">CIRM-BRFM 674</strain>
    </source>
</reference>